<keyword evidence="2" id="KW-1185">Reference proteome</keyword>
<evidence type="ECO:0000313" key="1">
    <source>
        <dbReference type="EMBL" id="SKB60301.1"/>
    </source>
</evidence>
<dbReference type="OrthoDB" id="1490915at2"/>
<proteinExistence type="predicted"/>
<dbReference type="GO" id="GO:0032259">
    <property type="term" value="P:methylation"/>
    <property type="evidence" value="ECO:0007669"/>
    <property type="project" value="UniProtKB-KW"/>
</dbReference>
<dbReference type="Gene3D" id="3.40.50.150">
    <property type="entry name" value="Vaccinia Virus protein VP39"/>
    <property type="match status" value="1"/>
</dbReference>
<dbReference type="EMBL" id="FUYY01000003">
    <property type="protein sequence ID" value="SKB60301.1"/>
    <property type="molecule type" value="Genomic_DNA"/>
</dbReference>
<dbReference type="Pfam" id="PF13489">
    <property type="entry name" value="Methyltransf_23"/>
    <property type="match status" value="1"/>
</dbReference>
<keyword evidence="1" id="KW-0808">Transferase</keyword>
<dbReference type="Proteomes" id="UP000190230">
    <property type="component" value="Unassembled WGS sequence"/>
</dbReference>
<dbReference type="SUPFAM" id="SSF53335">
    <property type="entry name" value="S-adenosyl-L-methionine-dependent methyltransferases"/>
    <property type="match status" value="1"/>
</dbReference>
<evidence type="ECO:0000313" key="2">
    <source>
        <dbReference type="Proteomes" id="UP000190230"/>
    </source>
</evidence>
<accession>A0A1T5CLT4</accession>
<reference evidence="2" key="1">
    <citation type="submission" date="2017-02" db="EMBL/GenBank/DDBJ databases">
        <authorList>
            <person name="Varghese N."/>
            <person name="Submissions S."/>
        </authorList>
    </citation>
    <scope>NUCLEOTIDE SEQUENCE [LARGE SCALE GENOMIC DNA]</scope>
    <source>
        <strain evidence="2">DSM 23405</strain>
    </source>
</reference>
<dbReference type="InterPro" id="IPR029063">
    <property type="entry name" value="SAM-dependent_MTases_sf"/>
</dbReference>
<dbReference type="AlphaFoldDB" id="A0A1T5CLT4"/>
<dbReference type="RefSeq" id="WP_079720896.1">
    <property type="nucleotide sequence ID" value="NZ_FUYY01000003.1"/>
</dbReference>
<dbReference type="STRING" id="241145.SAMN05660776_2032"/>
<organism evidence="1 2">
    <name type="scientific">Salegentibacter holothuriorum</name>
    <dbReference type="NCBI Taxonomy" id="241145"/>
    <lineage>
        <taxon>Bacteria</taxon>
        <taxon>Pseudomonadati</taxon>
        <taxon>Bacteroidota</taxon>
        <taxon>Flavobacteriia</taxon>
        <taxon>Flavobacteriales</taxon>
        <taxon>Flavobacteriaceae</taxon>
        <taxon>Salegentibacter</taxon>
    </lineage>
</organism>
<keyword evidence="1" id="KW-0489">Methyltransferase</keyword>
<dbReference type="GO" id="GO:0008168">
    <property type="term" value="F:methyltransferase activity"/>
    <property type="evidence" value="ECO:0007669"/>
    <property type="project" value="UniProtKB-KW"/>
</dbReference>
<protein>
    <submittedName>
        <fullName evidence="1">Methyltransferase domain-containing protein</fullName>
    </submittedName>
</protein>
<gene>
    <name evidence="1" type="ORF">SAMN05660776_2032</name>
</gene>
<name>A0A1T5CLT4_9FLAO</name>
<sequence length="289" mass="33876">MSLKLKLKESLFHLMELLPEKQGYYAYHTIQNLANRQNMLDRLKTNTFSFRGLQRLLQENKLSLEGKNVLEIGSGWAPVMPYLMLYKGKAKSVSSFDLNRHFSRKRIRELNEVFLSEYGINVSVAPKSEWHLPKKIAYYPNTNLINIDLPETDLVFSRFVLEHVKPEDLRLMHQKFKTDLKPGSIIVHLISPSDHRAYVDKNLSLQDFLQYSEAQWQKKQTRFDYHNRLRLPQYEAIFKAAGLELLHIEYDQPGADSYKKFKSVPIHEDFKDFTDEELTAGSINVVLRV</sequence>